<keyword evidence="5" id="KW-0812">Transmembrane</keyword>
<dbReference type="SUPFAM" id="SSF56104">
    <property type="entry name" value="SAICAR synthase-like"/>
    <property type="match status" value="1"/>
</dbReference>
<keyword evidence="3 4" id="KW-0418">Kinase</keyword>
<name>A0A6J2XWM9_SITOR</name>
<sequence length="199" mass="22565">MRSLMVICTQNVFIVLLRAPPSRLMSRTARWRLPAARKIPKTVGPCPISQFLMVQWVCMDLYRLLLLLILITGVMQATLCSGSKMEKRYSPSFAEDNLKTLKNDRKRKREDVLKMKIHHTGNPKDVIKSISQSDNSNKQYFLMLENITSHFANPCILDLKMGTRQHGDDASAEKRNKQMAKCAASTSASLGVSFIINIH</sequence>
<dbReference type="Pfam" id="PF03770">
    <property type="entry name" value="IPK"/>
    <property type="match status" value="1"/>
</dbReference>
<evidence type="ECO:0000313" key="6">
    <source>
        <dbReference type="Proteomes" id="UP000504635"/>
    </source>
</evidence>
<organism evidence="6 7">
    <name type="scientific">Sitophilus oryzae</name>
    <name type="common">Rice weevil</name>
    <name type="synonym">Curculio oryzae</name>
    <dbReference type="NCBI Taxonomy" id="7048"/>
    <lineage>
        <taxon>Eukaryota</taxon>
        <taxon>Metazoa</taxon>
        <taxon>Ecdysozoa</taxon>
        <taxon>Arthropoda</taxon>
        <taxon>Hexapoda</taxon>
        <taxon>Insecta</taxon>
        <taxon>Pterygota</taxon>
        <taxon>Neoptera</taxon>
        <taxon>Endopterygota</taxon>
        <taxon>Coleoptera</taxon>
        <taxon>Polyphaga</taxon>
        <taxon>Cucujiformia</taxon>
        <taxon>Curculionidae</taxon>
        <taxon>Dryophthorinae</taxon>
        <taxon>Sitophilus</taxon>
    </lineage>
</organism>
<dbReference type="GO" id="GO:0046854">
    <property type="term" value="P:phosphatidylinositol phosphate biosynthetic process"/>
    <property type="evidence" value="ECO:0007669"/>
    <property type="project" value="TreeGrafter"/>
</dbReference>
<dbReference type="GO" id="GO:0005634">
    <property type="term" value="C:nucleus"/>
    <property type="evidence" value="ECO:0007669"/>
    <property type="project" value="TreeGrafter"/>
</dbReference>
<dbReference type="InParanoid" id="A0A6J2XWM9"/>
<keyword evidence="5" id="KW-0472">Membrane</keyword>
<dbReference type="RefSeq" id="XP_030755486.1">
    <property type="nucleotide sequence ID" value="XM_030899626.1"/>
</dbReference>
<evidence type="ECO:0000256" key="2">
    <source>
        <dbReference type="ARBA" id="ARBA00022679"/>
    </source>
</evidence>
<dbReference type="Gene3D" id="3.30.470.160">
    <property type="entry name" value="Inositol polyphosphate kinase"/>
    <property type="match status" value="1"/>
</dbReference>
<gene>
    <name evidence="7" type="primary">LOC115881904</name>
</gene>
<feature type="transmembrane region" description="Helical" evidence="5">
    <location>
        <begin position="61"/>
        <end position="80"/>
    </location>
</feature>
<evidence type="ECO:0000256" key="4">
    <source>
        <dbReference type="RuleBase" id="RU363090"/>
    </source>
</evidence>
<dbReference type="EC" id="2.7.-.-" evidence="4"/>
<evidence type="ECO:0000256" key="5">
    <source>
        <dbReference type="SAM" id="Phobius"/>
    </source>
</evidence>
<dbReference type="GO" id="GO:0032958">
    <property type="term" value="P:inositol phosphate biosynthetic process"/>
    <property type="evidence" value="ECO:0007669"/>
    <property type="project" value="InterPro"/>
</dbReference>
<reference evidence="7" key="1">
    <citation type="submission" date="2025-08" db="UniProtKB">
        <authorList>
            <consortium name="RefSeq"/>
        </authorList>
    </citation>
    <scope>IDENTIFICATION</scope>
    <source>
        <tissue evidence="7">Gonads</tissue>
    </source>
</reference>
<keyword evidence="6" id="KW-1185">Reference proteome</keyword>
<evidence type="ECO:0000256" key="3">
    <source>
        <dbReference type="ARBA" id="ARBA00022777"/>
    </source>
</evidence>
<dbReference type="PANTHER" id="PTHR12400:SF21">
    <property type="entry name" value="KINASE"/>
    <property type="match status" value="1"/>
</dbReference>
<proteinExistence type="inferred from homology"/>
<dbReference type="KEGG" id="soy:115881904"/>
<dbReference type="AlphaFoldDB" id="A0A6J2XWM9"/>
<accession>A0A6J2XWM9</accession>
<keyword evidence="5" id="KW-1133">Transmembrane helix</keyword>
<evidence type="ECO:0000256" key="1">
    <source>
        <dbReference type="ARBA" id="ARBA00007374"/>
    </source>
</evidence>
<dbReference type="Proteomes" id="UP000504635">
    <property type="component" value="Unplaced"/>
</dbReference>
<comment type="similarity">
    <text evidence="1 4">Belongs to the inositol phosphokinase (IPK) family.</text>
</comment>
<evidence type="ECO:0000313" key="7">
    <source>
        <dbReference type="RefSeq" id="XP_030755486.1"/>
    </source>
</evidence>
<dbReference type="PANTHER" id="PTHR12400">
    <property type="entry name" value="INOSITOL POLYPHOSPHATE KINASE"/>
    <property type="match status" value="1"/>
</dbReference>
<dbReference type="GO" id="GO:0005737">
    <property type="term" value="C:cytoplasm"/>
    <property type="evidence" value="ECO:0007669"/>
    <property type="project" value="TreeGrafter"/>
</dbReference>
<dbReference type="InterPro" id="IPR038286">
    <property type="entry name" value="IPK_sf"/>
</dbReference>
<keyword evidence="2 4" id="KW-0808">Transferase</keyword>
<dbReference type="GeneID" id="115881904"/>
<dbReference type="OrthoDB" id="2573163at2759"/>
<dbReference type="GO" id="GO:0000828">
    <property type="term" value="F:inositol hexakisphosphate kinase activity"/>
    <property type="evidence" value="ECO:0007669"/>
    <property type="project" value="TreeGrafter"/>
</dbReference>
<dbReference type="InterPro" id="IPR005522">
    <property type="entry name" value="IPK"/>
</dbReference>
<protein>
    <recommendedName>
        <fullName evidence="4">Kinase</fullName>
        <ecNumber evidence="4">2.7.-.-</ecNumber>
    </recommendedName>
</protein>